<name>A0AAD8VK42_LOLMU</name>
<dbReference type="PANTHER" id="PTHR31676:SF191">
    <property type="entry name" value="OS07G0120650 PROTEIN"/>
    <property type="match status" value="1"/>
</dbReference>
<evidence type="ECO:0000313" key="2">
    <source>
        <dbReference type="Proteomes" id="UP001231189"/>
    </source>
</evidence>
<keyword evidence="2" id="KW-1185">Reference proteome</keyword>
<reference evidence="1" key="1">
    <citation type="submission" date="2023-07" db="EMBL/GenBank/DDBJ databases">
        <title>A chromosome-level genome assembly of Lolium multiflorum.</title>
        <authorList>
            <person name="Chen Y."/>
            <person name="Copetti D."/>
            <person name="Kolliker R."/>
            <person name="Studer B."/>
        </authorList>
    </citation>
    <scope>NUCLEOTIDE SEQUENCE</scope>
    <source>
        <strain evidence="1">02402/16</strain>
        <tissue evidence="1">Leaf</tissue>
    </source>
</reference>
<dbReference type="InterPro" id="IPR036758">
    <property type="entry name" value="At5g01610-like"/>
</dbReference>
<evidence type="ECO:0000313" key="1">
    <source>
        <dbReference type="EMBL" id="KAK1607563.1"/>
    </source>
</evidence>
<proteinExistence type="predicted"/>
<dbReference type="InterPro" id="IPR007493">
    <property type="entry name" value="DUF538"/>
</dbReference>
<protein>
    <submittedName>
        <fullName evidence="1">Uncharacterized protein</fullName>
    </submittedName>
</protein>
<dbReference type="PANTHER" id="PTHR31676">
    <property type="entry name" value="T31J12.3 PROTEIN-RELATED"/>
    <property type="match status" value="1"/>
</dbReference>
<sequence>MASQIADSHRAGAQVVKGHDICKKHAMELLEEVGLPRGLLALSDIEEFGYNRTSRFMWIVQKKKNEHTFKKIKQTVSYATEVTAFVETGKMMKVTGVKTKKLFLWISLVEVYAEESSAGKLTFTTGAGLSETFDAEAFALDD</sequence>
<comment type="caution">
    <text evidence="1">The sequence shown here is derived from an EMBL/GenBank/DDBJ whole genome shotgun (WGS) entry which is preliminary data.</text>
</comment>
<accession>A0AAD8VK42</accession>
<dbReference type="EMBL" id="JAUUTY010000007">
    <property type="protein sequence ID" value="KAK1607563.1"/>
    <property type="molecule type" value="Genomic_DNA"/>
</dbReference>
<gene>
    <name evidence="1" type="ORF">QYE76_031236</name>
</gene>
<dbReference type="Proteomes" id="UP001231189">
    <property type="component" value="Unassembled WGS sequence"/>
</dbReference>
<dbReference type="AlphaFoldDB" id="A0AAD8VK42"/>
<dbReference type="Gene3D" id="2.30.240.10">
    <property type="entry name" value="At5g01610-like"/>
    <property type="match status" value="1"/>
</dbReference>
<organism evidence="1 2">
    <name type="scientific">Lolium multiflorum</name>
    <name type="common">Italian ryegrass</name>
    <name type="synonym">Lolium perenne subsp. multiflorum</name>
    <dbReference type="NCBI Taxonomy" id="4521"/>
    <lineage>
        <taxon>Eukaryota</taxon>
        <taxon>Viridiplantae</taxon>
        <taxon>Streptophyta</taxon>
        <taxon>Embryophyta</taxon>
        <taxon>Tracheophyta</taxon>
        <taxon>Spermatophyta</taxon>
        <taxon>Magnoliopsida</taxon>
        <taxon>Liliopsida</taxon>
        <taxon>Poales</taxon>
        <taxon>Poaceae</taxon>
        <taxon>BOP clade</taxon>
        <taxon>Pooideae</taxon>
        <taxon>Poodae</taxon>
        <taxon>Poeae</taxon>
        <taxon>Poeae Chloroplast Group 2 (Poeae type)</taxon>
        <taxon>Loliodinae</taxon>
        <taxon>Loliinae</taxon>
        <taxon>Lolium</taxon>
    </lineage>
</organism>
<dbReference type="Pfam" id="PF04398">
    <property type="entry name" value="DUF538"/>
    <property type="match status" value="1"/>
</dbReference>
<dbReference type="SUPFAM" id="SSF141562">
    <property type="entry name" value="At5g01610-like"/>
    <property type="match status" value="1"/>
</dbReference>